<evidence type="ECO:0000256" key="1">
    <source>
        <dbReference type="ARBA" id="ARBA00009764"/>
    </source>
</evidence>
<proteinExistence type="inferred from homology"/>
<keyword evidence="7" id="KW-0964">Secreted</keyword>
<keyword evidence="5 7" id="KW-0975">Bacterial flagellum</keyword>
<comment type="function">
    <text evidence="6">Required for the morphogenesis and for the elongation of the flagellar filament by facilitating polymerization of the flagellin monomers at the tip of growing filament. Forms a capping structure, which prevents flagellin subunits (transported through the central channel of the flagellum) from leaking out without polymerization at the distal end.</text>
</comment>
<keyword evidence="4" id="KW-0175">Coiled coil</keyword>
<dbReference type="RefSeq" id="WP_129362282.1">
    <property type="nucleotide sequence ID" value="NZ_AP024590.1"/>
</dbReference>
<evidence type="ECO:0000256" key="5">
    <source>
        <dbReference type="ARBA" id="ARBA00023143"/>
    </source>
</evidence>
<keyword evidence="10" id="KW-0282">Flagellum</keyword>
<dbReference type="Pfam" id="PF02465">
    <property type="entry name" value="FliD_N"/>
    <property type="match status" value="1"/>
</dbReference>
<keyword evidence="10" id="KW-0969">Cilium</keyword>
<sequence length="438" mass="46058">MINPQQIAKKFALMDISTKASSLARQQNDIDTQTSALDSLDSALTAFQSAVDALNSETGGPVVNTVTANNDSATITADSTAEEGSYTFFVDQLATAQQSTLAFADGDIPSSGTFTITMGDSEMDIDLSTVDSNVDGSVSVAELADAINDSPDNPGVTATIVNTNGATTLMLTADDTGAENAFTVSASGIDPASAFATDISNQKDLAVAQDSVVYLGSSPETGVMITSSSNTYTDLIPGVSITFAEESADGEPLTFSVKNDSSASQEKVQTFVDAYNTLVDTLDGLTTNGGGTGPAGPLAGDAGISSLERQIEDITHASYNGVSIVDYGITLDSDGHLQIDSEKFDDAMEENPDGLTALFVGPDSMTAQLDSLMETWLDDTDGIISQRQSNLDDKQEKVTNSVDDLKTRYNTSYERYLEEFTSTLVEIESMQMSMAAFM</sequence>
<organism evidence="10 11">
    <name type="scientific">Enterobacter kobei</name>
    <dbReference type="NCBI Taxonomy" id="208224"/>
    <lineage>
        <taxon>Bacteria</taxon>
        <taxon>Pseudomonadati</taxon>
        <taxon>Pseudomonadota</taxon>
        <taxon>Gammaproteobacteria</taxon>
        <taxon>Enterobacterales</taxon>
        <taxon>Enterobacteriaceae</taxon>
        <taxon>Enterobacter</taxon>
        <taxon>Enterobacter cloacae complex</taxon>
    </lineage>
</organism>
<dbReference type="PANTHER" id="PTHR30288:SF0">
    <property type="entry name" value="FLAGELLAR HOOK-ASSOCIATED PROTEIN 2"/>
    <property type="match status" value="1"/>
</dbReference>
<gene>
    <name evidence="10" type="primary">lafB</name>
    <name evidence="10" type="ORF">ENKO_30770</name>
</gene>
<dbReference type="GO" id="GO:0005576">
    <property type="term" value="C:extracellular region"/>
    <property type="evidence" value="ECO:0007669"/>
    <property type="project" value="UniProtKB-SubCell"/>
</dbReference>
<dbReference type="InterPro" id="IPR040026">
    <property type="entry name" value="FliD"/>
</dbReference>
<protein>
    <recommendedName>
        <fullName evidence="3 7">Flagellar hook-associated protein 2</fullName>
        <shortName evidence="7">HAP2</shortName>
    </recommendedName>
    <alternativeName>
        <fullName evidence="7">Flagellar cap protein</fullName>
    </alternativeName>
</protein>
<dbReference type="Proteomes" id="UP000682928">
    <property type="component" value="Chromosome"/>
</dbReference>
<comment type="function">
    <text evidence="7">Required for morphogenesis and for the elongation of the flagellar filament by facilitating polymerization of the flagellin monomers at the tip of growing filament. Forms a capping structure, which prevents flagellin subunits (transported through the central channel of the flagellum) from leaking out without polymerization at the distal end.</text>
</comment>
<evidence type="ECO:0000259" key="8">
    <source>
        <dbReference type="Pfam" id="PF02465"/>
    </source>
</evidence>
<dbReference type="GO" id="GO:0071973">
    <property type="term" value="P:bacterial-type flagellum-dependent cell motility"/>
    <property type="evidence" value="ECO:0007669"/>
    <property type="project" value="TreeGrafter"/>
</dbReference>
<evidence type="ECO:0000256" key="2">
    <source>
        <dbReference type="ARBA" id="ARBA00011255"/>
    </source>
</evidence>
<evidence type="ECO:0000256" key="4">
    <source>
        <dbReference type="ARBA" id="ARBA00023054"/>
    </source>
</evidence>
<dbReference type="Pfam" id="PF07195">
    <property type="entry name" value="FliD_C"/>
    <property type="match status" value="1"/>
</dbReference>
<accession>A0AA86J6U7</accession>
<evidence type="ECO:0000256" key="6">
    <source>
        <dbReference type="ARBA" id="ARBA00025175"/>
    </source>
</evidence>
<evidence type="ECO:0000313" key="11">
    <source>
        <dbReference type="Proteomes" id="UP000682928"/>
    </source>
</evidence>
<dbReference type="InterPro" id="IPR010810">
    <property type="entry name" value="Flagellin_hook_IN_motif"/>
</dbReference>
<feature type="domain" description="Flagellar hook-associated protein 2 N-terminal" evidence="8">
    <location>
        <begin position="13"/>
        <end position="97"/>
    </location>
</feature>
<dbReference type="GO" id="GO:0009421">
    <property type="term" value="C:bacterial-type flagellum filament cap"/>
    <property type="evidence" value="ECO:0007669"/>
    <property type="project" value="InterPro"/>
</dbReference>
<dbReference type="InterPro" id="IPR010809">
    <property type="entry name" value="FliD_C"/>
</dbReference>
<evidence type="ECO:0000256" key="7">
    <source>
        <dbReference type="RuleBase" id="RU362066"/>
    </source>
</evidence>
<dbReference type="GO" id="GO:0007155">
    <property type="term" value="P:cell adhesion"/>
    <property type="evidence" value="ECO:0007669"/>
    <property type="project" value="InterPro"/>
</dbReference>
<comment type="similarity">
    <text evidence="1 7">Belongs to the FliD family.</text>
</comment>
<evidence type="ECO:0000313" key="10">
    <source>
        <dbReference type="EMBL" id="BCU56483.1"/>
    </source>
</evidence>
<dbReference type="AlphaFoldDB" id="A0AA86J6U7"/>
<dbReference type="PANTHER" id="PTHR30288">
    <property type="entry name" value="FLAGELLAR CAP/ASSEMBLY PROTEIN FLID"/>
    <property type="match status" value="1"/>
</dbReference>
<dbReference type="InterPro" id="IPR003481">
    <property type="entry name" value="FliD_N"/>
</dbReference>
<dbReference type="GO" id="GO:0009424">
    <property type="term" value="C:bacterial-type flagellum hook"/>
    <property type="evidence" value="ECO:0007669"/>
    <property type="project" value="UniProtKB-UniRule"/>
</dbReference>
<feature type="domain" description="Flagellar hook-associated protein 2 C-terminal" evidence="9">
    <location>
        <begin position="222"/>
        <end position="421"/>
    </location>
</feature>
<dbReference type="Pfam" id="PF07196">
    <property type="entry name" value="Flagellin_IN"/>
    <property type="match status" value="1"/>
</dbReference>
<evidence type="ECO:0000256" key="3">
    <source>
        <dbReference type="ARBA" id="ARBA00016246"/>
    </source>
</evidence>
<reference evidence="10" key="1">
    <citation type="submission" date="2021-04" db="EMBL/GenBank/DDBJ databases">
        <title>Difference and commonality of drug resistance evolution in various bacteria. and drug sensitivity profiles.</title>
        <authorList>
            <person name="Maeda T."/>
            <person name="Shibai A."/>
            <person name="Kawada K."/>
            <person name="Kotani H."/>
            <person name="Tarusawa Y."/>
            <person name="Tanabe K."/>
            <person name="Furusawa C."/>
        </authorList>
    </citation>
    <scope>NUCLEOTIDE SEQUENCE</scope>
    <source>
        <strain evidence="10">JCM 8580</strain>
    </source>
</reference>
<comment type="subunit">
    <text evidence="2 7">Homopentamer.</text>
</comment>
<keyword evidence="10" id="KW-0966">Cell projection</keyword>
<dbReference type="EMBL" id="AP024590">
    <property type="protein sequence ID" value="BCU56483.1"/>
    <property type="molecule type" value="Genomic_DNA"/>
</dbReference>
<evidence type="ECO:0000259" key="9">
    <source>
        <dbReference type="Pfam" id="PF07195"/>
    </source>
</evidence>
<name>A0AA86J6U7_9ENTR</name>
<comment type="subcellular location">
    <subcellularLocation>
        <location evidence="7">Secreted</location>
    </subcellularLocation>
    <subcellularLocation>
        <location evidence="7">Bacterial flagellum</location>
    </subcellularLocation>
</comment>